<proteinExistence type="predicted"/>
<geneLocation type="plasmid" evidence="1 2">
    <name>pPP1</name>
</geneLocation>
<evidence type="ECO:0000313" key="2">
    <source>
        <dbReference type="Proteomes" id="UP001354989"/>
    </source>
</evidence>
<organism evidence="1 2">
    <name type="scientific">Persicobacter psychrovividus</name>
    <dbReference type="NCBI Taxonomy" id="387638"/>
    <lineage>
        <taxon>Bacteria</taxon>
        <taxon>Pseudomonadati</taxon>
        <taxon>Bacteroidota</taxon>
        <taxon>Cytophagia</taxon>
        <taxon>Cytophagales</taxon>
        <taxon>Persicobacteraceae</taxon>
        <taxon>Persicobacter</taxon>
    </lineage>
</organism>
<sequence length="29" mass="3366">MRGEVINLVESEIYNDSDNLKGKWVDTCH</sequence>
<keyword evidence="2" id="KW-1185">Reference proteome</keyword>
<evidence type="ECO:0000313" key="1">
    <source>
        <dbReference type="EMBL" id="BDD00587.1"/>
    </source>
</evidence>
<name>A0ABM7VHY6_9BACT</name>
<accession>A0ABM7VHY6</accession>
<keyword evidence="1" id="KW-0614">Plasmid</keyword>
<dbReference type="Proteomes" id="UP001354989">
    <property type="component" value="Plasmid pPP1"/>
</dbReference>
<gene>
    <name evidence="1" type="ORF">PEPS_28670</name>
</gene>
<dbReference type="EMBL" id="AP025293">
    <property type="protein sequence ID" value="BDD00587.1"/>
    <property type="molecule type" value="Genomic_DNA"/>
</dbReference>
<protein>
    <submittedName>
        <fullName evidence="1">Uncharacterized protein</fullName>
    </submittedName>
</protein>
<reference evidence="1 2" key="1">
    <citation type="submission" date="2021-12" db="EMBL/GenBank/DDBJ databases">
        <title>Genome sequencing of bacteria with rrn-lacking chromosome and rrn-plasmid.</title>
        <authorList>
            <person name="Anda M."/>
            <person name="Iwasaki W."/>
        </authorList>
    </citation>
    <scope>NUCLEOTIDE SEQUENCE [LARGE SCALE GENOMIC DNA]</scope>
    <source>
        <strain evidence="1 2">NBRC 101262</strain>
        <plasmid evidence="1 2">pPP1</plasmid>
    </source>
</reference>